<evidence type="ECO:0000256" key="2">
    <source>
        <dbReference type="ARBA" id="ARBA00023125"/>
    </source>
</evidence>
<organism evidence="5 6">
    <name type="scientific">Paenibacillus darwinianus</name>
    <dbReference type="NCBI Taxonomy" id="1380763"/>
    <lineage>
        <taxon>Bacteria</taxon>
        <taxon>Bacillati</taxon>
        <taxon>Bacillota</taxon>
        <taxon>Bacilli</taxon>
        <taxon>Bacillales</taxon>
        <taxon>Paenibacillaceae</taxon>
        <taxon>Paenibacillus</taxon>
    </lineage>
</organism>
<dbReference type="PANTHER" id="PTHR33154">
    <property type="entry name" value="TRANSCRIPTIONAL REGULATOR, ARSR FAMILY"/>
    <property type="match status" value="1"/>
</dbReference>
<comment type="caution">
    <text evidence="5">The sequence shown here is derived from an EMBL/GenBank/DDBJ whole genome shotgun (WGS) entry which is preliminary data.</text>
</comment>
<dbReference type="InterPro" id="IPR011991">
    <property type="entry name" value="ArsR-like_HTH"/>
</dbReference>
<protein>
    <submittedName>
        <fullName evidence="5">ArsR family transcriptional regulator</fullName>
    </submittedName>
</protein>
<evidence type="ECO:0000313" key="5">
    <source>
        <dbReference type="EMBL" id="EXX89311.1"/>
    </source>
</evidence>
<dbReference type="GO" id="GO:0003677">
    <property type="term" value="F:DNA binding"/>
    <property type="evidence" value="ECO:0007669"/>
    <property type="project" value="UniProtKB-KW"/>
</dbReference>
<feature type="domain" description="HTH arsR-type" evidence="4">
    <location>
        <begin position="11"/>
        <end position="90"/>
    </location>
</feature>
<accession>A0A9W5S1R4</accession>
<dbReference type="InterPro" id="IPR036388">
    <property type="entry name" value="WH-like_DNA-bd_sf"/>
</dbReference>
<keyword evidence="1" id="KW-0805">Transcription regulation</keyword>
<name>A0A9W5S1R4_9BACL</name>
<dbReference type="Proteomes" id="UP000053750">
    <property type="component" value="Unassembled WGS sequence"/>
</dbReference>
<dbReference type="InterPro" id="IPR036390">
    <property type="entry name" value="WH_DNA-bd_sf"/>
</dbReference>
<dbReference type="SUPFAM" id="SSF46785">
    <property type="entry name" value="Winged helix' DNA-binding domain"/>
    <property type="match status" value="1"/>
</dbReference>
<dbReference type="AlphaFoldDB" id="A0A9W5S1R4"/>
<evidence type="ECO:0000256" key="1">
    <source>
        <dbReference type="ARBA" id="ARBA00023015"/>
    </source>
</evidence>
<evidence type="ECO:0000259" key="4">
    <source>
        <dbReference type="SMART" id="SM00418"/>
    </source>
</evidence>
<dbReference type="Gene3D" id="1.10.10.10">
    <property type="entry name" value="Winged helix-like DNA-binding domain superfamily/Winged helix DNA-binding domain"/>
    <property type="match status" value="1"/>
</dbReference>
<dbReference type="SMART" id="SM00418">
    <property type="entry name" value="HTH_ARSR"/>
    <property type="match status" value="1"/>
</dbReference>
<dbReference type="RefSeq" id="WP_051587605.1">
    <property type="nucleotide sequence ID" value="NZ_KK082190.1"/>
</dbReference>
<dbReference type="Pfam" id="PF01022">
    <property type="entry name" value="HTH_5"/>
    <property type="match status" value="1"/>
</dbReference>
<keyword evidence="2" id="KW-0238">DNA-binding</keyword>
<dbReference type="GO" id="GO:0003700">
    <property type="term" value="F:DNA-binding transcription factor activity"/>
    <property type="evidence" value="ECO:0007669"/>
    <property type="project" value="InterPro"/>
</dbReference>
<evidence type="ECO:0000313" key="6">
    <source>
        <dbReference type="Proteomes" id="UP000053750"/>
    </source>
</evidence>
<dbReference type="PANTHER" id="PTHR33154:SF33">
    <property type="entry name" value="TRANSCRIPTIONAL REPRESSOR SDPR"/>
    <property type="match status" value="1"/>
</dbReference>
<keyword evidence="3" id="KW-0804">Transcription</keyword>
<dbReference type="CDD" id="cd00090">
    <property type="entry name" value="HTH_ARSR"/>
    <property type="match status" value="1"/>
</dbReference>
<proteinExistence type="predicted"/>
<keyword evidence="6" id="KW-1185">Reference proteome</keyword>
<gene>
    <name evidence="5" type="ORF">BG53_00200</name>
</gene>
<dbReference type="EMBL" id="JFHU01000100">
    <property type="protein sequence ID" value="EXX89311.1"/>
    <property type="molecule type" value="Genomic_DNA"/>
</dbReference>
<dbReference type="InterPro" id="IPR051081">
    <property type="entry name" value="HTH_MetalResp_TranReg"/>
</dbReference>
<evidence type="ECO:0000256" key="3">
    <source>
        <dbReference type="ARBA" id="ARBA00023163"/>
    </source>
</evidence>
<sequence>MNIHVNTRNMPFLECFASETRVRMIELLNEKPMNIKEMAEALSVSSAIVTKHIQKLEEAGIVATESISGTRGRRKVCHLVPESVTLQLKTGEPPDRNRYSVSIPVGLYTGYEVRPTCGLASDSGIIGMTDDPRYFSDPEHVKARHLWFASGHVEYRIPNYLVGNQTIRYLSLAFEICSEAPGYNENWPSDISFYLNDTRLGTWTCPGDYGSTRGVHTPKWWENTSQHGLLKTITVRPDGSFLDGVKMSDVTTGHLAVGTGTDLRFRIASDESAEHCGGVSLFGRQFGNYDQDIEVIVVYEPAPQ</sequence>
<dbReference type="OrthoDB" id="9781958at2"/>
<reference evidence="5 6" key="1">
    <citation type="submission" date="2014-02" db="EMBL/GenBank/DDBJ databases">
        <title>Genome sequence of Paenibacillus darwinianus reveals adaptive mechanisms for survival in Antarctic soils.</title>
        <authorList>
            <person name="Dsouza M."/>
            <person name="Taylor M.W."/>
            <person name="Turner S.J."/>
            <person name="Aislabie J."/>
        </authorList>
    </citation>
    <scope>NUCLEOTIDE SEQUENCE [LARGE SCALE GENOMIC DNA]</scope>
    <source>
        <strain evidence="5 6">CE1</strain>
    </source>
</reference>
<dbReference type="InterPro" id="IPR001845">
    <property type="entry name" value="HTH_ArsR_DNA-bd_dom"/>
</dbReference>